<organism evidence="1 2">
    <name type="scientific">Eretmocerus hayati</name>
    <dbReference type="NCBI Taxonomy" id="131215"/>
    <lineage>
        <taxon>Eukaryota</taxon>
        <taxon>Metazoa</taxon>
        <taxon>Ecdysozoa</taxon>
        <taxon>Arthropoda</taxon>
        <taxon>Hexapoda</taxon>
        <taxon>Insecta</taxon>
        <taxon>Pterygota</taxon>
        <taxon>Neoptera</taxon>
        <taxon>Endopterygota</taxon>
        <taxon>Hymenoptera</taxon>
        <taxon>Apocrita</taxon>
        <taxon>Proctotrupomorpha</taxon>
        <taxon>Chalcidoidea</taxon>
        <taxon>Aphelinidae</taxon>
        <taxon>Aphelininae</taxon>
        <taxon>Eretmocerus</taxon>
    </lineage>
</organism>
<accession>A0ACC2N7R6</accession>
<evidence type="ECO:0000313" key="1">
    <source>
        <dbReference type="EMBL" id="KAJ8665700.1"/>
    </source>
</evidence>
<sequence>MATSLDVCDFWSNWLRDWQERPKAESSDQQKPIDHDIDQSIIKSVPVKLHSKAKRLLRRLRAAGGISWDSTGTVSIDGACIRGASILDLVNYCMRARKQSPPPGHLQFAAILRRTGIPREYIGNKTVWQNVVDHSSSEESERESSLLTPLVTPQESPSAVLAHANHSVKVEASGAQENVNTPDHSVLDTLIDLLPFEMNVPAYRFLGPGTKLAERLERGEVGVCPLDDYAREHDIAYANKNADRRKADRVLAERAFSRMLASQVDPDGRTLALMTACCMVSKITFEKLFSRITKAITGNEKKNQAKRNKEPTKTPADADGKKKKKEKK</sequence>
<gene>
    <name evidence="1" type="ORF">QAD02_007362</name>
</gene>
<proteinExistence type="predicted"/>
<keyword evidence="2" id="KW-1185">Reference proteome</keyword>
<dbReference type="Proteomes" id="UP001239111">
    <property type="component" value="Chromosome 4"/>
</dbReference>
<evidence type="ECO:0000313" key="2">
    <source>
        <dbReference type="Proteomes" id="UP001239111"/>
    </source>
</evidence>
<reference evidence="1" key="1">
    <citation type="submission" date="2023-04" db="EMBL/GenBank/DDBJ databases">
        <title>A chromosome-level genome assembly of the parasitoid wasp Eretmocerus hayati.</title>
        <authorList>
            <person name="Zhong Y."/>
            <person name="Liu S."/>
            <person name="Liu Y."/>
        </authorList>
    </citation>
    <scope>NUCLEOTIDE SEQUENCE</scope>
    <source>
        <strain evidence="1">ZJU_SS_LIU_2023</strain>
    </source>
</reference>
<dbReference type="EMBL" id="CM056744">
    <property type="protein sequence ID" value="KAJ8665700.1"/>
    <property type="molecule type" value="Genomic_DNA"/>
</dbReference>
<comment type="caution">
    <text evidence="1">The sequence shown here is derived from an EMBL/GenBank/DDBJ whole genome shotgun (WGS) entry which is preliminary data.</text>
</comment>
<name>A0ACC2N7R6_9HYME</name>
<protein>
    <submittedName>
        <fullName evidence="1">Uncharacterized protein</fullName>
    </submittedName>
</protein>